<evidence type="ECO:0000313" key="1">
    <source>
        <dbReference type="EMBL" id="MFD1221126.1"/>
    </source>
</evidence>
<dbReference type="InterPro" id="IPR043128">
    <property type="entry name" value="Rev_trsase/Diguanyl_cyclase"/>
</dbReference>
<dbReference type="EMBL" id="JBHTLU010000014">
    <property type="protein sequence ID" value="MFD1221126.1"/>
    <property type="molecule type" value="Genomic_DNA"/>
</dbReference>
<comment type="caution">
    <text evidence="1">The sequence shown here is derived from an EMBL/GenBank/DDBJ whole genome shotgun (WGS) entry which is preliminary data.</text>
</comment>
<protein>
    <recommendedName>
        <fullName evidence="3">Transcriptional regulator</fullName>
    </recommendedName>
</protein>
<gene>
    <name evidence="1" type="ORF">ACFQ4B_13450</name>
</gene>
<dbReference type="Proteomes" id="UP001597180">
    <property type="component" value="Unassembled WGS sequence"/>
</dbReference>
<name>A0ABW3UML5_9BACL</name>
<dbReference type="RefSeq" id="WP_345592329.1">
    <property type="nucleotide sequence ID" value="NZ_BAABJG010000029.1"/>
</dbReference>
<keyword evidence="2" id="KW-1185">Reference proteome</keyword>
<proteinExistence type="predicted"/>
<reference evidence="2" key="1">
    <citation type="journal article" date="2019" name="Int. J. Syst. Evol. Microbiol.">
        <title>The Global Catalogue of Microorganisms (GCM) 10K type strain sequencing project: providing services to taxonomists for standard genome sequencing and annotation.</title>
        <authorList>
            <consortium name="The Broad Institute Genomics Platform"/>
            <consortium name="The Broad Institute Genome Sequencing Center for Infectious Disease"/>
            <person name="Wu L."/>
            <person name="Ma J."/>
        </authorList>
    </citation>
    <scope>NUCLEOTIDE SEQUENCE [LARGE SCALE GENOMIC DNA]</scope>
    <source>
        <strain evidence="2">CCUG 53270</strain>
    </source>
</reference>
<accession>A0ABW3UML5</accession>
<evidence type="ECO:0008006" key="3">
    <source>
        <dbReference type="Google" id="ProtNLM"/>
    </source>
</evidence>
<organism evidence="1 2">
    <name type="scientific">Paenibacillus vulneris</name>
    <dbReference type="NCBI Taxonomy" id="1133364"/>
    <lineage>
        <taxon>Bacteria</taxon>
        <taxon>Bacillati</taxon>
        <taxon>Bacillota</taxon>
        <taxon>Bacilli</taxon>
        <taxon>Bacillales</taxon>
        <taxon>Paenibacillaceae</taxon>
        <taxon>Paenibacillus</taxon>
    </lineage>
</organism>
<evidence type="ECO:0000313" key="2">
    <source>
        <dbReference type="Proteomes" id="UP001597180"/>
    </source>
</evidence>
<dbReference type="Gene3D" id="3.30.70.270">
    <property type="match status" value="1"/>
</dbReference>
<sequence>MYKFGVVGPVPSVEKILDVSKESPYEIEFIPLPYENPQEVKAIIEQHRHEVHGWFFSGPIPYLRSKELLHTDANVVYCKPTGASLFKSLLELSLYRREVSTRISIDMIYTEDLDLQESLLEAGFPMEQTYIKMFDQHTDPDELVEYHLKLWREGKIDGALTCMTYVYQALQGQDFPVYRIGMTQQDIRLAVKMIHEQAKSSFFKDTQIGVEIIEIDQFDQISEKSGTRYHLQHLELKIKHALLLLCERIDGSLLENGNGRYQIFSSRGAIERELEMLRETVKHLSLEANVPVAVGIGFGTTAFSAENHARRAVQHAKEKEDRGIVIVQENGVIVEAAGEEEELTYAYRTNNKELLEKLAQANISAKTYNKIEALVQRMGWDGFTTASLASHLSMTIRNAQRIMGSLVEYGLAEVGGEELHSVRGRPSKIYRLTSGLK</sequence>